<dbReference type="Proteomes" id="UP000271162">
    <property type="component" value="Unassembled WGS sequence"/>
</dbReference>
<dbReference type="EMBL" id="UYSL01026141">
    <property type="protein sequence ID" value="VDL85036.1"/>
    <property type="molecule type" value="Genomic_DNA"/>
</dbReference>
<name>A0A0N4YVL7_NIPBR</name>
<reference evidence="1 2" key="2">
    <citation type="submission" date="2018-11" db="EMBL/GenBank/DDBJ databases">
        <authorList>
            <consortium name="Pathogen Informatics"/>
        </authorList>
    </citation>
    <scope>NUCLEOTIDE SEQUENCE [LARGE SCALE GENOMIC DNA]</scope>
</reference>
<organism evidence="3">
    <name type="scientific">Nippostrongylus brasiliensis</name>
    <name type="common">Rat hookworm</name>
    <dbReference type="NCBI Taxonomy" id="27835"/>
    <lineage>
        <taxon>Eukaryota</taxon>
        <taxon>Metazoa</taxon>
        <taxon>Ecdysozoa</taxon>
        <taxon>Nematoda</taxon>
        <taxon>Chromadorea</taxon>
        <taxon>Rhabditida</taxon>
        <taxon>Rhabditina</taxon>
        <taxon>Rhabditomorpha</taxon>
        <taxon>Strongyloidea</taxon>
        <taxon>Heligmosomidae</taxon>
        <taxon>Nippostrongylus</taxon>
    </lineage>
</organism>
<reference evidence="3" key="1">
    <citation type="submission" date="2017-02" db="UniProtKB">
        <authorList>
            <consortium name="WormBaseParasite"/>
        </authorList>
    </citation>
    <scope>IDENTIFICATION</scope>
</reference>
<keyword evidence="2" id="KW-1185">Reference proteome</keyword>
<sequence length="104" mass="11433">MPFFCVSQAFHCSFFTVTAMDGFLPSQCQGGGKLRDGVGPLARILVGFSEKISINLAMVMTQQRCRSARRLQRHEHSSWLTALLLTPPTAAQACQDEEQVETSG</sequence>
<protein>
    <submittedName>
        <fullName evidence="3">Secreted protein</fullName>
    </submittedName>
</protein>
<accession>A0A0N4YVL7</accession>
<dbReference type="WBParaSite" id="NBR_0002128901-mRNA-1">
    <property type="protein sequence ID" value="NBR_0002128901-mRNA-1"/>
    <property type="gene ID" value="NBR_0002128901"/>
</dbReference>
<evidence type="ECO:0000313" key="3">
    <source>
        <dbReference type="WBParaSite" id="NBR_0002128901-mRNA-1"/>
    </source>
</evidence>
<evidence type="ECO:0000313" key="1">
    <source>
        <dbReference type="EMBL" id="VDL85036.1"/>
    </source>
</evidence>
<proteinExistence type="predicted"/>
<dbReference type="AlphaFoldDB" id="A0A0N4YVL7"/>
<evidence type="ECO:0000313" key="2">
    <source>
        <dbReference type="Proteomes" id="UP000271162"/>
    </source>
</evidence>
<gene>
    <name evidence="1" type="ORF">NBR_LOCUS21290</name>
</gene>